<reference evidence="1 2" key="1">
    <citation type="submission" date="2019-03" db="EMBL/GenBank/DDBJ databases">
        <title>Genomics of glacier-inhabiting Cryobacterium strains.</title>
        <authorList>
            <person name="Liu Q."/>
            <person name="Xin Y.-H."/>
        </authorList>
    </citation>
    <scope>NUCLEOTIDE SEQUENCE [LARGE SCALE GENOMIC DNA]</scope>
    <source>
        <strain evidence="1 2">TMT2-16</strain>
    </source>
</reference>
<evidence type="ECO:0000313" key="1">
    <source>
        <dbReference type="EMBL" id="TFD06430.1"/>
    </source>
</evidence>
<dbReference type="Proteomes" id="UP000297851">
    <property type="component" value="Unassembled WGS sequence"/>
</dbReference>
<accession>A0ABY2JME0</accession>
<dbReference type="Pfam" id="PF14022">
    <property type="entry name" value="DUF4238"/>
    <property type="match status" value="1"/>
</dbReference>
<comment type="caution">
    <text evidence="1">The sequence shown here is derived from an EMBL/GenBank/DDBJ whole genome shotgun (WGS) entry which is preliminary data.</text>
</comment>
<dbReference type="EMBL" id="SOGO01000008">
    <property type="protein sequence ID" value="TFD06430.1"/>
    <property type="molecule type" value="Genomic_DNA"/>
</dbReference>
<protein>
    <submittedName>
        <fullName evidence="1">DUF4238 domain-containing protein</fullName>
    </submittedName>
</protein>
<proteinExistence type="predicted"/>
<dbReference type="InterPro" id="IPR025332">
    <property type="entry name" value="DUF4238"/>
</dbReference>
<name>A0ABY2JME0_9MICO</name>
<sequence length="130" mass="14405">MTVPDHPKRHHVVPQFYLRGFARSERLVAVQVSDGRRFSTPVRKAASKTHFYRLAPDHLSGPLALETALAVVEGDAAAILKRIIDGQWPLSFFERRQLSFFIAAQLVRGPGIGALWRPRAPSGPTATAPR</sequence>
<evidence type="ECO:0000313" key="2">
    <source>
        <dbReference type="Proteomes" id="UP000297851"/>
    </source>
</evidence>
<gene>
    <name evidence="1" type="ORF">E3T25_02190</name>
</gene>
<organism evidence="1 2">
    <name type="scientific">Cryobacterium sandaracinum</name>
    <dbReference type="NCBI Taxonomy" id="1259247"/>
    <lineage>
        <taxon>Bacteria</taxon>
        <taxon>Bacillati</taxon>
        <taxon>Actinomycetota</taxon>
        <taxon>Actinomycetes</taxon>
        <taxon>Micrococcales</taxon>
        <taxon>Microbacteriaceae</taxon>
        <taxon>Cryobacterium</taxon>
    </lineage>
</organism>
<keyword evidence="2" id="KW-1185">Reference proteome</keyword>